<dbReference type="Proteomes" id="UP001596472">
    <property type="component" value="Unassembled WGS sequence"/>
</dbReference>
<dbReference type="PANTHER" id="PTHR46558:SF4">
    <property type="entry name" value="DNA-BIDING PHAGE PROTEIN"/>
    <property type="match status" value="1"/>
</dbReference>
<keyword evidence="4" id="KW-1185">Reference proteome</keyword>
<dbReference type="EMBL" id="JBHTBS010000023">
    <property type="protein sequence ID" value="MFC7339610.1"/>
    <property type="molecule type" value="Genomic_DNA"/>
</dbReference>
<gene>
    <name evidence="3" type="ORF">ACFQY0_20640</name>
</gene>
<dbReference type="Pfam" id="PF13560">
    <property type="entry name" value="HTH_31"/>
    <property type="match status" value="1"/>
</dbReference>
<dbReference type="PANTHER" id="PTHR46558">
    <property type="entry name" value="TRACRIPTIONAL REGULATORY PROTEIN-RELATED-RELATED"/>
    <property type="match status" value="1"/>
</dbReference>
<dbReference type="PROSITE" id="PS50943">
    <property type="entry name" value="HTH_CROC1"/>
    <property type="match status" value="1"/>
</dbReference>
<organism evidence="3 4">
    <name type="scientific">Haloferula chungangensis</name>
    <dbReference type="NCBI Taxonomy" id="1048331"/>
    <lineage>
        <taxon>Bacteria</taxon>
        <taxon>Pseudomonadati</taxon>
        <taxon>Verrucomicrobiota</taxon>
        <taxon>Verrucomicrobiia</taxon>
        <taxon>Verrucomicrobiales</taxon>
        <taxon>Verrucomicrobiaceae</taxon>
        <taxon>Haloferula</taxon>
    </lineage>
</organism>
<evidence type="ECO:0000256" key="1">
    <source>
        <dbReference type="ARBA" id="ARBA00023125"/>
    </source>
</evidence>
<dbReference type="Gene3D" id="1.10.260.40">
    <property type="entry name" value="lambda repressor-like DNA-binding domains"/>
    <property type="match status" value="1"/>
</dbReference>
<name>A0ABW2LDC9_9BACT</name>
<evidence type="ECO:0000259" key="2">
    <source>
        <dbReference type="PROSITE" id="PS50943"/>
    </source>
</evidence>
<proteinExistence type="predicted"/>
<reference evidence="4" key="1">
    <citation type="journal article" date="2019" name="Int. J. Syst. Evol. Microbiol.">
        <title>The Global Catalogue of Microorganisms (GCM) 10K type strain sequencing project: providing services to taxonomists for standard genome sequencing and annotation.</title>
        <authorList>
            <consortium name="The Broad Institute Genomics Platform"/>
            <consortium name="The Broad Institute Genome Sequencing Center for Infectious Disease"/>
            <person name="Wu L."/>
            <person name="Ma J."/>
        </authorList>
    </citation>
    <scope>NUCLEOTIDE SEQUENCE [LARGE SCALE GENOMIC DNA]</scope>
    <source>
        <strain evidence="4">CGMCC 4.1467</strain>
    </source>
</reference>
<evidence type="ECO:0000313" key="3">
    <source>
        <dbReference type="EMBL" id="MFC7339610.1"/>
    </source>
</evidence>
<feature type="domain" description="HTH cro/C1-type" evidence="2">
    <location>
        <begin position="26"/>
        <end position="80"/>
    </location>
</feature>
<dbReference type="InterPro" id="IPR010982">
    <property type="entry name" value="Lambda_DNA-bd_dom_sf"/>
</dbReference>
<dbReference type="SMART" id="SM00530">
    <property type="entry name" value="HTH_XRE"/>
    <property type="match status" value="1"/>
</dbReference>
<keyword evidence="1" id="KW-0238">DNA-binding</keyword>
<dbReference type="RefSeq" id="WP_379716761.1">
    <property type="nucleotide sequence ID" value="NZ_JBHTBS010000023.1"/>
</dbReference>
<evidence type="ECO:0000313" key="4">
    <source>
        <dbReference type="Proteomes" id="UP001596472"/>
    </source>
</evidence>
<comment type="caution">
    <text evidence="3">The sequence shown here is derived from an EMBL/GenBank/DDBJ whole genome shotgun (WGS) entry which is preliminary data.</text>
</comment>
<sequence>MIRPYSKNDIDPMKDEDFFRELGERIASLRQQTGLTQAELAERLGIRQQVVATYENATRRLPSSMTLPLCEIFGVTLDQLFGVSQSKAKPGRAPKLQRVFDEVSELPKSQQQRILGTVEDMLIAQRAKAS</sequence>
<accession>A0ABW2LDC9</accession>
<dbReference type="SUPFAM" id="SSF47413">
    <property type="entry name" value="lambda repressor-like DNA-binding domains"/>
    <property type="match status" value="1"/>
</dbReference>
<dbReference type="InterPro" id="IPR001387">
    <property type="entry name" value="Cro/C1-type_HTH"/>
</dbReference>
<dbReference type="CDD" id="cd00093">
    <property type="entry name" value="HTH_XRE"/>
    <property type="match status" value="1"/>
</dbReference>
<protein>
    <submittedName>
        <fullName evidence="3">Helix-turn-helix domain-containing protein</fullName>
    </submittedName>
</protein>